<dbReference type="Gene3D" id="3.10.450.50">
    <property type="match status" value="1"/>
</dbReference>
<organism evidence="2 3">
    <name type="scientific">Kutzneria chonburiensis</name>
    <dbReference type="NCBI Taxonomy" id="1483604"/>
    <lineage>
        <taxon>Bacteria</taxon>
        <taxon>Bacillati</taxon>
        <taxon>Actinomycetota</taxon>
        <taxon>Actinomycetes</taxon>
        <taxon>Pseudonocardiales</taxon>
        <taxon>Pseudonocardiaceae</taxon>
        <taxon>Kutzneria</taxon>
    </lineage>
</organism>
<protein>
    <submittedName>
        <fullName evidence="2">Nuclear transport factor 2 family protein</fullName>
    </submittedName>
</protein>
<dbReference type="InterPro" id="IPR032710">
    <property type="entry name" value="NTF2-like_dom_sf"/>
</dbReference>
<sequence length="127" mass="13858">MREIFGRYVHAGALSRDADALAELFTEDGVLEAPLVPEGHPFPNRMAGREAIRKGMAEYYQRPVGGPGVVDTARSSFVVHDTADPDVFIAEIDTVVDGAAMSLVQIVRLRDGKIARLRDYFAPDTLA</sequence>
<evidence type="ECO:0000313" key="2">
    <source>
        <dbReference type="EMBL" id="MFC0548708.1"/>
    </source>
</evidence>
<comment type="caution">
    <text evidence="2">The sequence shown here is derived from an EMBL/GenBank/DDBJ whole genome shotgun (WGS) entry which is preliminary data.</text>
</comment>
<reference evidence="2 3" key="1">
    <citation type="submission" date="2024-09" db="EMBL/GenBank/DDBJ databases">
        <authorList>
            <person name="Sun Q."/>
            <person name="Mori K."/>
        </authorList>
    </citation>
    <scope>NUCLEOTIDE SEQUENCE [LARGE SCALE GENOMIC DNA]</scope>
    <source>
        <strain evidence="2 3">TBRC 1432</strain>
    </source>
</reference>
<dbReference type="Pfam" id="PF12680">
    <property type="entry name" value="SnoaL_2"/>
    <property type="match status" value="1"/>
</dbReference>
<dbReference type="Proteomes" id="UP001589810">
    <property type="component" value="Unassembled WGS sequence"/>
</dbReference>
<gene>
    <name evidence="2" type="ORF">ACFFH7_44875</name>
</gene>
<keyword evidence="3" id="KW-1185">Reference proteome</keyword>
<dbReference type="RefSeq" id="WP_273941879.1">
    <property type="nucleotide sequence ID" value="NZ_CP097263.1"/>
</dbReference>
<name>A0ABV6N7X5_9PSEU</name>
<proteinExistence type="predicted"/>
<accession>A0ABV6N7X5</accession>
<dbReference type="EMBL" id="JBHLUD010000019">
    <property type="protein sequence ID" value="MFC0548708.1"/>
    <property type="molecule type" value="Genomic_DNA"/>
</dbReference>
<feature type="domain" description="SnoaL-like" evidence="1">
    <location>
        <begin position="12"/>
        <end position="116"/>
    </location>
</feature>
<evidence type="ECO:0000259" key="1">
    <source>
        <dbReference type="Pfam" id="PF12680"/>
    </source>
</evidence>
<evidence type="ECO:0000313" key="3">
    <source>
        <dbReference type="Proteomes" id="UP001589810"/>
    </source>
</evidence>
<dbReference type="InterPro" id="IPR037401">
    <property type="entry name" value="SnoaL-like"/>
</dbReference>
<dbReference type="SUPFAM" id="SSF54427">
    <property type="entry name" value="NTF2-like"/>
    <property type="match status" value="1"/>
</dbReference>